<feature type="non-terminal residue" evidence="1">
    <location>
        <position position="1"/>
    </location>
</feature>
<evidence type="ECO:0000313" key="1">
    <source>
        <dbReference type="EMBL" id="KKL48663.1"/>
    </source>
</evidence>
<proteinExistence type="predicted"/>
<organism evidence="1">
    <name type="scientific">marine sediment metagenome</name>
    <dbReference type="NCBI Taxonomy" id="412755"/>
    <lineage>
        <taxon>unclassified sequences</taxon>
        <taxon>metagenomes</taxon>
        <taxon>ecological metagenomes</taxon>
    </lineage>
</organism>
<comment type="caution">
    <text evidence="1">The sequence shown here is derived from an EMBL/GenBank/DDBJ whole genome shotgun (WGS) entry which is preliminary data.</text>
</comment>
<accession>A0A0F9CH66</accession>
<name>A0A0F9CH66_9ZZZZ</name>
<feature type="non-terminal residue" evidence="1">
    <location>
        <position position="566"/>
    </location>
</feature>
<sequence length="566" mass="63300">HEANPIPTTSTLTLESLAKVHTNSELDSLPYSIFSDDYRYYAIIDFVSPSGTIVESFYKEIHETYDGGTIEITSSDIEDLLIALGPGISSIRVYVAESEFYKKSPTVSIPLEIKTPNWLQFGEKNTQINLINPLISAWGAAYDNGEEMPFESNYPHIIGSIWIDPDFMGTGEEIERSIQDYIEINLDVTIYNDDGTASTFPLQNNVMLRPGNRDGILTFRIGLGPENAFLMGMQCDLNLSFNIDFNKDKVYEDLRDVEIYLLDLRIEANPSSSTPSTTWSIYDNGFASPEIGVIKEVSVEEQTGILYLGGTENGQIYGQDISFLFNNDTLDYGIDANSELLSLNALSEITALKVNGIKDGDNYEFIQGIDWNMPYNPSGILYNDSVIHFLEATLPDEGTELSVTYKLKFDFTGKSFGKITLGYSNDYNESSIEIQLPQGFLPESNKSYSAMFTRFNQSGAGLVSVYSLDYGRQNAVLSDFIIYNEAELETLNADYPISKTIVSNHLEITFTQGAPNTPFNVDYGVKSQYSLSYGFQKLNKSYSDSIRLMYNDTTAPKILDESNNEL</sequence>
<dbReference type="AlphaFoldDB" id="A0A0F9CH66"/>
<gene>
    <name evidence="1" type="ORF">LCGC14_2323260</name>
</gene>
<protein>
    <submittedName>
        <fullName evidence="1">Uncharacterized protein</fullName>
    </submittedName>
</protein>
<reference evidence="1" key="1">
    <citation type="journal article" date="2015" name="Nature">
        <title>Complex archaea that bridge the gap between prokaryotes and eukaryotes.</title>
        <authorList>
            <person name="Spang A."/>
            <person name="Saw J.H."/>
            <person name="Jorgensen S.L."/>
            <person name="Zaremba-Niedzwiedzka K."/>
            <person name="Martijn J."/>
            <person name="Lind A.E."/>
            <person name="van Eijk R."/>
            <person name="Schleper C."/>
            <person name="Guy L."/>
            <person name="Ettema T.J."/>
        </authorList>
    </citation>
    <scope>NUCLEOTIDE SEQUENCE</scope>
</reference>
<dbReference type="EMBL" id="LAZR01033238">
    <property type="protein sequence ID" value="KKL48663.1"/>
    <property type="molecule type" value="Genomic_DNA"/>
</dbReference>